<reference evidence="2" key="2">
    <citation type="submission" date="2020-11" db="EMBL/GenBank/DDBJ databases">
        <authorList>
            <person name="McCartney M.A."/>
            <person name="Auch B."/>
            <person name="Kono T."/>
            <person name="Mallez S."/>
            <person name="Becker A."/>
            <person name="Gohl D.M."/>
            <person name="Silverstein K.A.T."/>
            <person name="Koren S."/>
            <person name="Bechman K.B."/>
            <person name="Herman A."/>
            <person name="Abrahante J.E."/>
            <person name="Garbe J."/>
        </authorList>
    </citation>
    <scope>NUCLEOTIDE SEQUENCE</scope>
    <source>
        <strain evidence="2">Duluth1</strain>
        <tissue evidence="2">Whole animal</tissue>
    </source>
</reference>
<dbReference type="SUPFAM" id="SSF50156">
    <property type="entry name" value="PDZ domain-like"/>
    <property type="match status" value="1"/>
</dbReference>
<dbReference type="AlphaFoldDB" id="A0A9D4CD70"/>
<dbReference type="PROSITE" id="PS50106">
    <property type="entry name" value="PDZ"/>
    <property type="match status" value="1"/>
</dbReference>
<dbReference type="PANTHER" id="PTHR16484">
    <property type="entry name" value="PARTITIONING DEFECTIVE 3 RELATED"/>
    <property type="match status" value="1"/>
</dbReference>
<dbReference type="GO" id="GO:0005912">
    <property type="term" value="C:adherens junction"/>
    <property type="evidence" value="ECO:0007669"/>
    <property type="project" value="TreeGrafter"/>
</dbReference>
<gene>
    <name evidence="2" type="ORF">DPMN_064208</name>
    <name evidence="3" type="ORF">DPMN_064360</name>
</gene>
<dbReference type="InterPro" id="IPR036034">
    <property type="entry name" value="PDZ_sf"/>
</dbReference>
<sequence length="123" mass="13208">MCLCCVKCARHFCCFQHDSNTSDLEPNSNDLENIPQGHLDLHDTDGIFQPPDKAGDDGTLAVMKNKELIEFNIALNDTGSAGLGVSVKGKTLTTEEGTRDLGIFVKAVINGGAASKVHLYMRG</sequence>
<name>A0A9D4CD70_DREPO</name>
<evidence type="ECO:0000259" key="1">
    <source>
        <dbReference type="PROSITE" id="PS50106"/>
    </source>
</evidence>
<dbReference type="EMBL" id="JAIWYP010000013">
    <property type="protein sequence ID" value="KAH3721436.1"/>
    <property type="molecule type" value="Genomic_DNA"/>
</dbReference>
<evidence type="ECO:0000313" key="3">
    <source>
        <dbReference type="EMBL" id="KAH3721436.1"/>
    </source>
</evidence>
<dbReference type="EMBL" id="JAIWYP010000013">
    <property type="protein sequence ID" value="KAH3721288.1"/>
    <property type="molecule type" value="Genomic_DNA"/>
</dbReference>
<dbReference type="GO" id="GO:0035091">
    <property type="term" value="F:phosphatidylinositol binding"/>
    <property type="evidence" value="ECO:0007669"/>
    <property type="project" value="TreeGrafter"/>
</dbReference>
<dbReference type="GO" id="GO:0007155">
    <property type="term" value="P:cell adhesion"/>
    <property type="evidence" value="ECO:0007669"/>
    <property type="project" value="TreeGrafter"/>
</dbReference>
<evidence type="ECO:0000313" key="2">
    <source>
        <dbReference type="EMBL" id="KAH3721288.1"/>
    </source>
</evidence>
<organism evidence="2 4">
    <name type="scientific">Dreissena polymorpha</name>
    <name type="common">Zebra mussel</name>
    <name type="synonym">Mytilus polymorpha</name>
    <dbReference type="NCBI Taxonomy" id="45954"/>
    <lineage>
        <taxon>Eukaryota</taxon>
        <taxon>Metazoa</taxon>
        <taxon>Spiralia</taxon>
        <taxon>Lophotrochozoa</taxon>
        <taxon>Mollusca</taxon>
        <taxon>Bivalvia</taxon>
        <taxon>Autobranchia</taxon>
        <taxon>Heteroconchia</taxon>
        <taxon>Euheterodonta</taxon>
        <taxon>Imparidentia</taxon>
        <taxon>Neoheterodontei</taxon>
        <taxon>Myida</taxon>
        <taxon>Dreissenoidea</taxon>
        <taxon>Dreissenidae</taxon>
        <taxon>Dreissena</taxon>
    </lineage>
</organism>
<feature type="domain" description="PDZ" evidence="1">
    <location>
        <begin position="72"/>
        <end position="123"/>
    </location>
</feature>
<dbReference type="GO" id="GO:0008104">
    <property type="term" value="P:intracellular protein localization"/>
    <property type="evidence" value="ECO:0007669"/>
    <property type="project" value="TreeGrafter"/>
</dbReference>
<reference evidence="2" key="1">
    <citation type="journal article" date="2019" name="bioRxiv">
        <title>The Genome of the Zebra Mussel, Dreissena polymorpha: A Resource for Invasive Species Research.</title>
        <authorList>
            <person name="McCartney M.A."/>
            <person name="Auch B."/>
            <person name="Kono T."/>
            <person name="Mallez S."/>
            <person name="Zhang Y."/>
            <person name="Obille A."/>
            <person name="Becker A."/>
            <person name="Abrahante J.E."/>
            <person name="Garbe J."/>
            <person name="Badalamenti J.P."/>
            <person name="Herman A."/>
            <person name="Mangelson H."/>
            <person name="Liachko I."/>
            <person name="Sullivan S."/>
            <person name="Sone E.D."/>
            <person name="Koren S."/>
            <person name="Silverstein K.A.T."/>
            <person name="Beckman K.B."/>
            <person name="Gohl D.M."/>
        </authorList>
    </citation>
    <scope>NUCLEOTIDE SEQUENCE</scope>
    <source>
        <strain evidence="2">Duluth1</strain>
        <tissue evidence="2">Whole animal</tissue>
    </source>
</reference>
<dbReference type="InterPro" id="IPR001478">
    <property type="entry name" value="PDZ"/>
</dbReference>
<accession>A0A9D4CD70</accession>
<dbReference type="Gene3D" id="2.30.42.10">
    <property type="match status" value="1"/>
</dbReference>
<evidence type="ECO:0000313" key="4">
    <source>
        <dbReference type="Proteomes" id="UP000828390"/>
    </source>
</evidence>
<dbReference type="InterPro" id="IPR052213">
    <property type="entry name" value="PAR3"/>
</dbReference>
<dbReference type="GO" id="GO:0051660">
    <property type="term" value="P:establishment of centrosome localization"/>
    <property type="evidence" value="ECO:0007669"/>
    <property type="project" value="TreeGrafter"/>
</dbReference>
<dbReference type="Proteomes" id="UP000828390">
    <property type="component" value="Unassembled WGS sequence"/>
</dbReference>
<dbReference type="GO" id="GO:0016324">
    <property type="term" value="C:apical plasma membrane"/>
    <property type="evidence" value="ECO:0007669"/>
    <property type="project" value="TreeGrafter"/>
</dbReference>
<protein>
    <recommendedName>
        <fullName evidence="1">PDZ domain-containing protein</fullName>
    </recommendedName>
</protein>
<dbReference type="PANTHER" id="PTHR16484:SF17">
    <property type="entry name" value="BAZOOKA, ISOFORM B"/>
    <property type="match status" value="1"/>
</dbReference>
<dbReference type="GO" id="GO:0005938">
    <property type="term" value="C:cell cortex"/>
    <property type="evidence" value="ECO:0007669"/>
    <property type="project" value="TreeGrafter"/>
</dbReference>
<dbReference type="GO" id="GO:0030010">
    <property type="term" value="P:establishment of cell polarity"/>
    <property type="evidence" value="ECO:0007669"/>
    <property type="project" value="TreeGrafter"/>
</dbReference>
<dbReference type="GO" id="GO:0043296">
    <property type="term" value="C:apical junction complex"/>
    <property type="evidence" value="ECO:0007669"/>
    <property type="project" value="TreeGrafter"/>
</dbReference>
<dbReference type="GO" id="GO:0045197">
    <property type="term" value="P:establishment or maintenance of epithelial cell apical/basal polarity"/>
    <property type="evidence" value="ECO:0007669"/>
    <property type="project" value="TreeGrafter"/>
</dbReference>
<dbReference type="GO" id="GO:0000226">
    <property type="term" value="P:microtubule cytoskeleton organization"/>
    <property type="evidence" value="ECO:0007669"/>
    <property type="project" value="TreeGrafter"/>
</dbReference>
<comment type="caution">
    <text evidence="2">The sequence shown here is derived from an EMBL/GenBank/DDBJ whole genome shotgun (WGS) entry which is preliminary data.</text>
</comment>
<keyword evidence="4" id="KW-1185">Reference proteome</keyword>
<proteinExistence type="predicted"/>